<evidence type="ECO:0000256" key="15">
    <source>
        <dbReference type="ARBA" id="ARBA00023012"/>
    </source>
</evidence>
<evidence type="ECO:0000256" key="6">
    <source>
        <dbReference type="ARBA" id="ARBA00022485"/>
    </source>
</evidence>
<dbReference type="InterPro" id="IPR050482">
    <property type="entry name" value="Sensor_HK_TwoCompSys"/>
</dbReference>
<dbReference type="Gene3D" id="1.20.5.1930">
    <property type="match status" value="1"/>
</dbReference>
<evidence type="ECO:0000259" key="21">
    <source>
        <dbReference type="PROSITE" id="PS50109"/>
    </source>
</evidence>
<dbReference type="InterPro" id="IPR003594">
    <property type="entry name" value="HATPase_dom"/>
</dbReference>
<evidence type="ECO:0000256" key="17">
    <source>
        <dbReference type="ARBA" id="ARBA00024827"/>
    </source>
</evidence>
<dbReference type="Proteomes" id="UP000440498">
    <property type="component" value="Unassembled WGS sequence"/>
</dbReference>
<sequence length="286" mass="31514">MLVRWTLTRGRQIMRYAQPLLEIDIIVGGAVMLAGIALLLLWRQRYLRHALADLEQQLAQELERRQLAEQALADTRHQVGRLGASQQSLRDAERRRIARDLHDDLGQHLLALTFDITQLAQHHDTLAKPLAQIESRLQAASRAMHTIVRDLQPEQLESGLQGAVQQQVEQFSRLSGIPCRLEAEPAAFSAPTDERMDAVVFRVLQESLSNIARHAQASEVCIGLCRAAGSLSLTVRDNGVGLPDPPARRGCGLRGIAQRVAEAGGRFDIASQPGLGTALTMSFPIQ</sequence>
<evidence type="ECO:0000313" key="22">
    <source>
        <dbReference type="EMBL" id="MQA36939.1"/>
    </source>
</evidence>
<feature type="transmembrane region" description="Helical" evidence="20">
    <location>
        <begin position="21"/>
        <end position="42"/>
    </location>
</feature>
<feature type="domain" description="Histidine kinase" evidence="21">
    <location>
        <begin position="100"/>
        <end position="286"/>
    </location>
</feature>
<name>A0A6A7MW99_9BURK</name>
<keyword evidence="10" id="KW-0479">Metal-binding</keyword>
<dbReference type="InterPro" id="IPR005467">
    <property type="entry name" value="His_kinase_dom"/>
</dbReference>
<dbReference type="PANTHER" id="PTHR24421:SF10">
    <property type="entry name" value="NITRATE_NITRITE SENSOR PROTEIN NARQ"/>
    <property type="match status" value="1"/>
</dbReference>
<keyword evidence="15" id="KW-0902">Two-component regulatory system</keyword>
<organism evidence="22 23">
    <name type="scientific">Rugamonas aquatica</name>
    <dbReference type="NCBI Taxonomy" id="2743357"/>
    <lineage>
        <taxon>Bacteria</taxon>
        <taxon>Pseudomonadati</taxon>
        <taxon>Pseudomonadota</taxon>
        <taxon>Betaproteobacteria</taxon>
        <taxon>Burkholderiales</taxon>
        <taxon>Oxalobacteraceae</taxon>
        <taxon>Telluria group</taxon>
        <taxon>Rugamonas</taxon>
    </lineage>
</organism>
<keyword evidence="16" id="KW-0411">Iron-sulfur</keyword>
<dbReference type="CDD" id="cd16917">
    <property type="entry name" value="HATPase_UhpB-NarQ-NarX-like"/>
    <property type="match status" value="1"/>
</dbReference>
<dbReference type="InterPro" id="IPR011712">
    <property type="entry name" value="Sig_transdc_His_kin_sub3_dim/P"/>
</dbReference>
<dbReference type="GO" id="GO:0046872">
    <property type="term" value="F:metal ion binding"/>
    <property type="evidence" value="ECO:0007669"/>
    <property type="project" value="UniProtKB-KW"/>
</dbReference>
<evidence type="ECO:0000256" key="19">
    <source>
        <dbReference type="SAM" id="Coils"/>
    </source>
</evidence>
<keyword evidence="23" id="KW-1185">Reference proteome</keyword>
<keyword evidence="7" id="KW-0963">Cytoplasm</keyword>
<evidence type="ECO:0000256" key="5">
    <source>
        <dbReference type="ARBA" id="ARBA00017322"/>
    </source>
</evidence>
<evidence type="ECO:0000256" key="9">
    <source>
        <dbReference type="ARBA" id="ARBA00022679"/>
    </source>
</evidence>
<dbReference type="AlphaFoldDB" id="A0A6A7MW99"/>
<dbReference type="InterPro" id="IPR004358">
    <property type="entry name" value="Sig_transdc_His_kin-like_C"/>
</dbReference>
<evidence type="ECO:0000256" key="1">
    <source>
        <dbReference type="ARBA" id="ARBA00000085"/>
    </source>
</evidence>
<dbReference type="InterPro" id="IPR036890">
    <property type="entry name" value="HATPase_C_sf"/>
</dbReference>
<dbReference type="GO" id="GO:0051539">
    <property type="term" value="F:4 iron, 4 sulfur cluster binding"/>
    <property type="evidence" value="ECO:0007669"/>
    <property type="project" value="UniProtKB-KW"/>
</dbReference>
<dbReference type="GO" id="GO:0046983">
    <property type="term" value="F:protein dimerization activity"/>
    <property type="evidence" value="ECO:0007669"/>
    <property type="project" value="InterPro"/>
</dbReference>
<dbReference type="PRINTS" id="PR00344">
    <property type="entry name" value="BCTRLSENSOR"/>
</dbReference>
<evidence type="ECO:0000256" key="20">
    <source>
        <dbReference type="SAM" id="Phobius"/>
    </source>
</evidence>
<keyword evidence="11" id="KW-0547">Nucleotide-binding</keyword>
<dbReference type="Pfam" id="PF07730">
    <property type="entry name" value="HisKA_3"/>
    <property type="match status" value="1"/>
</dbReference>
<keyword evidence="6" id="KW-0004">4Fe-4S</keyword>
<protein>
    <recommendedName>
        <fullName evidence="5">Oxygen sensor histidine kinase NreB</fullName>
        <ecNumber evidence="4">2.7.13.3</ecNumber>
    </recommendedName>
    <alternativeName>
        <fullName evidence="18">Nitrogen regulation protein B</fullName>
    </alternativeName>
</protein>
<evidence type="ECO:0000256" key="7">
    <source>
        <dbReference type="ARBA" id="ARBA00022490"/>
    </source>
</evidence>
<keyword evidence="14" id="KW-0408">Iron</keyword>
<evidence type="ECO:0000256" key="16">
    <source>
        <dbReference type="ARBA" id="ARBA00023014"/>
    </source>
</evidence>
<dbReference type="GO" id="GO:0000155">
    <property type="term" value="F:phosphorelay sensor kinase activity"/>
    <property type="evidence" value="ECO:0007669"/>
    <property type="project" value="InterPro"/>
</dbReference>
<proteinExistence type="predicted"/>
<evidence type="ECO:0000256" key="4">
    <source>
        <dbReference type="ARBA" id="ARBA00012438"/>
    </source>
</evidence>
<evidence type="ECO:0000313" key="23">
    <source>
        <dbReference type="Proteomes" id="UP000440498"/>
    </source>
</evidence>
<dbReference type="Gene3D" id="3.30.565.10">
    <property type="entry name" value="Histidine kinase-like ATPase, C-terminal domain"/>
    <property type="match status" value="1"/>
</dbReference>
<evidence type="ECO:0000256" key="18">
    <source>
        <dbReference type="ARBA" id="ARBA00030800"/>
    </source>
</evidence>
<evidence type="ECO:0000256" key="10">
    <source>
        <dbReference type="ARBA" id="ARBA00022723"/>
    </source>
</evidence>
<evidence type="ECO:0000256" key="12">
    <source>
        <dbReference type="ARBA" id="ARBA00022777"/>
    </source>
</evidence>
<comment type="catalytic activity">
    <reaction evidence="1">
        <text>ATP + protein L-histidine = ADP + protein N-phospho-L-histidine.</text>
        <dbReference type="EC" id="2.7.13.3"/>
    </reaction>
</comment>
<keyword evidence="13" id="KW-0067">ATP-binding</keyword>
<keyword evidence="20" id="KW-1133">Transmembrane helix</keyword>
<comment type="caution">
    <text evidence="22">The sequence shown here is derived from an EMBL/GenBank/DDBJ whole genome shotgun (WGS) entry which is preliminary data.</text>
</comment>
<evidence type="ECO:0000256" key="13">
    <source>
        <dbReference type="ARBA" id="ARBA00022840"/>
    </source>
</evidence>
<keyword evidence="20" id="KW-0812">Transmembrane</keyword>
<reference evidence="22 23" key="1">
    <citation type="submission" date="2019-10" db="EMBL/GenBank/DDBJ databases">
        <title>Two novel species isolated from a subtropical stream in China.</title>
        <authorList>
            <person name="Lu H."/>
        </authorList>
    </citation>
    <scope>NUCLEOTIDE SEQUENCE [LARGE SCALE GENOMIC DNA]</scope>
    <source>
        <strain evidence="22 23">FT29W</strain>
    </source>
</reference>
<dbReference type="PROSITE" id="PS50109">
    <property type="entry name" value="HIS_KIN"/>
    <property type="match status" value="1"/>
</dbReference>
<keyword evidence="12 22" id="KW-0418">Kinase</keyword>
<evidence type="ECO:0000256" key="14">
    <source>
        <dbReference type="ARBA" id="ARBA00023004"/>
    </source>
</evidence>
<keyword evidence="20" id="KW-0472">Membrane</keyword>
<evidence type="ECO:0000256" key="2">
    <source>
        <dbReference type="ARBA" id="ARBA00001966"/>
    </source>
</evidence>
<dbReference type="GO" id="GO:0016020">
    <property type="term" value="C:membrane"/>
    <property type="evidence" value="ECO:0007669"/>
    <property type="project" value="InterPro"/>
</dbReference>
<accession>A0A6A7MW99</accession>
<dbReference type="PANTHER" id="PTHR24421">
    <property type="entry name" value="NITRATE/NITRITE SENSOR PROTEIN NARX-RELATED"/>
    <property type="match status" value="1"/>
</dbReference>
<dbReference type="EMBL" id="WHUG01000001">
    <property type="protein sequence ID" value="MQA36939.1"/>
    <property type="molecule type" value="Genomic_DNA"/>
</dbReference>
<comment type="subcellular location">
    <subcellularLocation>
        <location evidence="3">Cytoplasm</location>
    </subcellularLocation>
</comment>
<comment type="function">
    <text evidence="17">Member of the two-component regulatory system NreB/NreC involved in the control of dissimilatory nitrate/nitrite reduction in response to oxygen. NreB functions as a direct oxygen sensor histidine kinase which is autophosphorylated, in the absence of oxygen, probably at the conserved histidine residue, and transfers its phosphate group probably to a conserved aspartate residue of NreC. NreB/NreC activates the expression of the nitrate (narGHJI) and nitrite (nir) reductase operons, as well as the putative nitrate transporter gene narT.</text>
</comment>
<dbReference type="EC" id="2.7.13.3" evidence="4"/>
<evidence type="ECO:0000256" key="8">
    <source>
        <dbReference type="ARBA" id="ARBA00022553"/>
    </source>
</evidence>
<keyword evidence="8" id="KW-0597">Phosphoprotein</keyword>
<feature type="coiled-coil region" evidence="19">
    <location>
        <begin position="51"/>
        <end position="78"/>
    </location>
</feature>
<keyword evidence="19" id="KW-0175">Coiled coil</keyword>
<evidence type="ECO:0000256" key="11">
    <source>
        <dbReference type="ARBA" id="ARBA00022741"/>
    </source>
</evidence>
<dbReference type="GO" id="GO:0005524">
    <property type="term" value="F:ATP binding"/>
    <property type="evidence" value="ECO:0007669"/>
    <property type="project" value="UniProtKB-KW"/>
</dbReference>
<gene>
    <name evidence="22" type="ORF">GEV02_02145</name>
</gene>
<dbReference type="GO" id="GO:0005737">
    <property type="term" value="C:cytoplasm"/>
    <property type="evidence" value="ECO:0007669"/>
    <property type="project" value="UniProtKB-SubCell"/>
</dbReference>
<comment type="cofactor">
    <cofactor evidence="2">
        <name>[4Fe-4S] cluster</name>
        <dbReference type="ChEBI" id="CHEBI:49883"/>
    </cofactor>
</comment>
<evidence type="ECO:0000256" key="3">
    <source>
        <dbReference type="ARBA" id="ARBA00004496"/>
    </source>
</evidence>
<dbReference type="SUPFAM" id="SSF55874">
    <property type="entry name" value="ATPase domain of HSP90 chaperone/DNA topoisomerase II/histidine kinase"/>
    <property type="match status" value="1"/>
</dbReference>
<dbReference type="Pfam" id="PF02518">
    <property type="entry name" value="HATPase_c"/>
    <property type="match status" value="1"/>
</dbReference>
<keyword evidence="9" id="KW-0808">Transferase</keyword>